<keyword evidence="1" id="KW-0175">Coiled coil</keyword>
<dbReference type="PANTHER" id="PTHR38926:SF5">
    <property type="entry name" value="F-BOX AND LEUCINE-RICH REPEAT PROTEIN 6"/>
    <property type="match status" value="1"/>
</dbReference>
<organism evidence="4 5">
    <name type="scientific">Obba rivulosa</name>
    <dbReference type="NCBI Taxonomy" id="1052685"/>
    <lineage>
        <taxon>Eukaryota</taxon>
        <taxon>Fungi</taxon>
        <taxon>Dikarya</taxon>
        <taxon>Basidiomycota</taxon>
        <taxon>Agaricomycotina</taxon>
        <taxon>Agaricomycetes</taxon>
        <taxon>Polyporales</taxon>
        <taxon>Gelatoporiaceae</taxon>
        <taxon>Obba</taxon>
    </lineage>
</organism>
<dbReference type="InterPro" id="IPR032675">
    <property type="entry name" value="LRR_dom_sf"/>
</dbReference>
<evidence type="ECO:0000259" key="3">
    <source>
        <dbReference type="Pfam" id="PF12937"/>
    </source>
</evidence>
<proteinExistence type="predicted"/>
<dbReference type="AlphaFoldDB" id="A0A8E2B163"/>
<feature type="region of interest" description="Disordered" evidence="2">
    <location>
        <begin position="437"/>
        <end position="465"/>
    </location>
</feature>
<feature type="domain" description="F-box" evidence="3">
    <location>
        <begin position="42"/>
        <end position="92"/>
    </location>
</feature>
<dbReference type="PANTHER" id="PTHR38926">
    <property type="entry name" value="F-BOX DOMAIN CONTAINING PROTEIN, EXPRESSED"/>
    <property type="match status" value="1"/>
</dbReference>
<feature type="compositionally biased region" description="Low complexity" evidence="2">
    <location>
        <begin position="440"/>
        <end position="465"/>
    </location>
</feature>
<dbReference type="SUPFAM" id="SSF52047">
    <property type="entry name" value="RNI-like"/>
    <property type="match status" value="1"/>
</dbReference>
<feature type="coiled-coil region" evidence="1">
    <location>
        <begin position="10"/>
        <end position="37"/>
    </location>
</feature>
<reference evidence="4 5" key="1">
    <citation type="submission" date="2016-07" db="EMBL/GenBank/DDBJ databases">
        <title>Draft genome of the white-rot fungus Obba rivulosa 3A-2.</title>
        <authorList>
            <consortium name="DOE Joint Genome Institute"/>
            <person name="Miettinen O."/>
            <person name="Riley R."/>
            <person name="Acob R."/>
            <person name="Barry K."/>
            <person name="Cullen D."/>
            <person name="De Vries R."/>
            <person name="Hainaut M."/>
            <person name="Hatakka A."/>
            <person name="Henrissat B."/>
            <person name="Hilden K."/>
            <person name="Kuo R."/>
            <person name="Labutti K."/>
            <person name="Lipzen A."/>
            <person name="Makela M.R."/>
            <person name="Sandor L."/>
            <person name="Spatafora J.W."/>
            <person name="Grigoriev I.V."/>
            <person name="Hibbett D.S."/>
        </authorList>
    </citation>
    <scope>NUCLEOTIDE SEQUENCE [LARGE SCALE GENOMIC DNA]</scope>
    <source>
        <strain evidence="4 5">3A-2</strain>
    </source>
</reference>
<dbReference type="Proteomes" id="UP000250043">
    <property type="component" value="Unassembled WGS sequence"/>
</dbReference>
<evidence type="ECO:0000313" key="4">
    <source>
        <dbReference type="EMBL" id="OCH92839.1"/>
    </source>
</evidence>
<dbReference type="EMBL" id="KV722363">
    <property type="protein sequence ID" value="OCH92839.1"/>
    <property type="molecule type" value="Genomic_DNA"/>
</dbReference>
<keyword evidence="5" id="KW-1185">Reference proteome</keyword>
<dbReference type="Pfam" id="PF12937">
    <property type="entry name" value="F-box-like"/>
    <property type="match status" value="1"/>
</dbReference>
<dbReference type="OrthoDB" id="8048523at2759"/>
<sequence>MTIPHLREALNSLETRMATLLHERERLETRLEHAVRMQSPVQRLPSELLASIFVSGIFDRDEEDAVLLSNIMLVCRYWREVAVCTPALWSCIMMGPRRSLDRARLKLERSKSFPLHICVDFSPQREHRTVATETLMHAMDLLRPAIWRWRSFQLSVPERPQAHAALSRCKEEAPLLEVFSVRIAHSIQNEDHHLSQPLSLFAGRTPRLQSCAFNSFNFGWDPRLACGLRVLKLSGYWNGVAPSMDALLAILRGCPQLEELALRNMSDVDHDACSADAEQGSLVRVADARIVRLPRLTKASFYYAGPVRVRTLIRLLSFPALERIELGYMEDVSVIVEYLRRQSLTSLPLRHLKIESCFFNEIKLVTLLMRFPSLATLELIDVEDASTCILRSLATPPPGQPWLCPKLISVNLEGCTGFEWEALRSFVESRLPAHSRAFPQQSRSSTTTFSQQIRTSSSTSSASASTSALMRPQALVVPSSTSSASAFASQAHILARTPVTPVADPALMSRGWPQRVHSINLTRCSQISREMVQWLRMYVENVRCETAKGVWGETVLA</sequence>
<dbReference type="InterPro" id="IPR001810">
    <property type="entry name" value="F-box_dom"/>
</dbReference>
<dbReference type="Gene3D" id="1.20.1280.50">
    <property type="match status" value="1"/>
</dbReference>
<evidence type="ECO:0000256" key="2">
    <source>
        <dbReference type="SAM" id="MobiDB-lite"/>
    </source>
</evidence>
<protein>
    <recommendedName>
        <fullName evidence="3">F-box domain-containing protein</fullName>
    </recommendedName>
</protein>
<accession>A0A8E2B163</accession>
<evidence type="ECO:0000313" key="5">
    <source>
        <dbReference type="Proteomes" id="UP000250043"/>
    </source>
</evidence>
<gene>
    <name evidence="4" type="ORF">OBBRIDRAFT_725975</name>
</gene>
<evidence type="ECO:0000256" key="1">
    <source>
        <dbReference type="SAM" id="Coils"/>
    </source>
</evidence>
<dbReference type="Gene3D" id="3.80.10.10">
    <property type="entry name" value="Ribonuclease Inhibitor"/>
    <property type="match status" value="1"/>
</dbReference>
<name>A0A8E2B163_9APHY</name>